<dbReference type="AlphaFoldDB" id="A4BS57"/>
<dbReference type="PANTHER" id="PTHR30255:SF2">
    <property type="entry name" value="SINGLE-STRANDED-DNA-SPECIFIC EXONUCLEASE RECJ"/>
    <property type="match status" value="1"/>
</dbReference>
<keyword evidence="6" id="KW-0175">Coiled coil</keyword>
<keyword evidence="4" id="KW-0378">Hydrolase</keyword>
<proteinExistence type="inferred from homology"/>
<dbReference type="InterPro" id="IPR004610">
    <property type="entry name" value="RecJ"/>
</dbReference>
<evidence type="ECO:0000256" key="4">
    <source>
        <dbReference type="ARBA" id="ARBA00022801"/>
    </source>
</evidence>
<sequence length="566" mass="61206">MIEQLPQNLHPVLRRVYAARNVCGPADLEHGLNELHPPHLLSNVDTAAELLAGILMAQGRILIVGDFDADGATSTALAIRALRAMGAKAVDYLVPNRFDFGYGLSPEIVQVAQAHRPDVIITVDNGISSLAGVAAANAAGIQVVVTDHHLPGPQLPDAAVIVNPNLPGDPFPSKSLAGVGVIFYVMLALRTYLRAAGWFTSRGIAEPNLAQLLDLVALGTVADMAVLDRNNRILLEQGLRRMRAGQACPGILALLAVAGRTCHRLVAADLGFAVGPRLNAAGRLEDMSRGVECLLTDCPQSASTIARELDALNRQRRAIEREMQEQALASLEVLQNEFATASLPRGLCLLDAGWHQGVIGILASRIKQRLHRPVIAFAPAADGNLRGSARSVPGLHIRDLLERVSSRNPGLIVKFGGHAMAAGLTLHEGDYERFRLAFEATVTEMASEEIFERIVLTDGELEPDQLDLSLAQTLRVAGPWGQGFPEPVFDGVFAVVDRRIVGEEHVRFRLQAFQNETMLNAIAFSAARHGWDKVQGVVRLAFRLDVNEFRGRQSLQLVIEHLEPAS</sequence>
<dbReference type="GO" id="GO:0003676">
    <property type="term" value="F:nucleic acid binding"/>
    <property type="evidence" value="ECO:0007669"/>
    <property type="project" value="InterPro"/>
</dbReference>
<organism evidence="10 11">
    <name type="scientific">Nitrococcus mobilis Nb-231</name>
    <dbReference type="NCBI Taxonomy" id="314278"/>
    <lineage>
        <taxon>Bacteria</taxon>
        <taxon>Pseudomonadati</taxon>
        <taxon>Pseudomonadota</taxon>
        <taxon>Gammaproteobacteria</taxon>
        <taxon>Chromatiales</taxon>
        <taxon>Ectothiorhodospiraceae</taxon>
        <taxon>Nitrococcus</taxon>
    </lineage>
</organism>
<dbReference type="NCBIfam" id="TIGR00644">
    <property type="entry name" value="recJ"/>
    <property type="match status" value="1"/>
</dbReference>
<protein>
    <recommendedName>
        <fullName evidence="2">Single-stranded-DNA-specific exonuclease RecJ</fullName>
    </recommendedName>
</protein>
<evidence type="ECO:0000259" key="8">
    <source>
        <dbReference type="Pfam" id="PF02272"/>
    </source>
</evidence>
<dbReference type="EMBL" id="AAOF01000008">
    <property type="protein sequence ID" value="EAR21536.1"/>
    <property type="molecule type" value="Genomic_DNA"/>
</dbReference>
<dbReference type="STRING" id="314278.NB231_01459"/>
<dbReference type="InterPro" id="IPR038763">
    <property type="entry name" value="DHH_sf"/>
</dbReference>
<reference evidence="10 11" key="1">
    <citation type="submission" date="2006-02" db="EMBL/GenBank/DDBJ databases">
        <authorList>
            <person name="Waterbury J."/>
            <person name="Ferriera S."/>
            <person name="Johnson J."/>
            <person name="Kravitz S."/>
            <person name="Halpern A."/>
            <person name="Remington K."/>
            <person name="Beeson K."/>
            <person name="Tran B."/>
            <person name="Rogers Y.-H."/>
            <person name="Friedman R."/>
            <person name="Venter J.C."/>
        </authorList>
    </citation>
    <scope>NUCLEOTIDE SEQUENCE [LARGE SCALE GENOMIC DNA]</scope>
    <source>
        <strain evidence="10 11">Nb-231</strain>
    </source>
</reference>
<dbReference type="Pfam" id="PF01368">
    <property type="entry name" value="DHH"/>
    <property type="match status" value="1"/>
</dbReference>
<dbReference type="GO" id="GO:0006310">
    <property type="term" value="P:DNA recombination"/>
    <property type="evidence" value="ECO:0007669"/>
    <property type="project" value="InterPro"/>
</dbReference>
<dbReference type="InterPro" id="IPR001667">
    <property type="entry name" value="DDH_dom"/>
</dbReference>
<dbReference type="eggNOG" id="COG0608">
    <property type="taxonomic scope" value="Bacteria"/>
</dbReference>
<dbReference type="SUPFAM" id="SSF64182">
    <property type="entry name" value="DHH phosphoesterases"/>
    <property type="match status" value="1"/>
</dbReference>
<evidence type="ECO:0000259" key="9">
    <source>
        <dbReference type="Pfam" id="PF17768"/>
    </source>
</evidence>
<accession>A4BS57</accession>
<evidence type="ECO:0000256" key="5">
    <source>
        <dbReference type="ARBA" id="ARBA00022839"/>
    </source>
</evidence>
<dbReference type="Gene3D" id="3.90.1640.30">
    <property type="match status" value="1"/>
</dbReference>
<gene>
    <name evidence="10" type="ORF">NB231_01459</name>
</gene>
<evidence type="ECO:0000313" key="11">
    <source>
        <dbReference type="Proteomes" id="UP000003374"/>
    </source>
</evidence>
<dbReference type="Proteomes" id="UP000003374">
    <property type="component" value="Unassembled WGS sequence"/>
</dbReference>
<keyword evidence="5 10" id="KW-0269">Exonuclease</keyword>
<dbReference type="HOGENOM" id="CLU_009736_5_1_6"/>
<feature type="domain" description="DDH" evidence="7">
    <location>
        <begin position="60"/>
        <end position="220"/>
    </location>
</feature>
<evidence type="ECO:0000256" key="1">
    <source>
        <dbReference type="ARBA" id="ARBA00005915"/>
    </source>
</evidence>
<evidence type="ECO:0000313" key="10">
    <source>
        <dbReference type="EMBL" id="EAR21536.1"/>
    </source>
</evidence>
<feature type="domain" description="DHHA1" evidence="8">
    <location>
        <begin position="351"/>
        <end position="442"/>
    </location>
</feature>
<evidence type="ECO:0000256" key="3">
    <source>
        <dbReference type="ARBA" id="ARBA00022722"/>
    </source>
</evidence>
<dbReference type="GO" id="GO:0008409">
    <property type="term" value="F:5'-3' exonuclease activity"/>
    <property type="evidence" value="ECO:0007669"/>
    <property type="project" value="InterPro"/>
</dbReference>
<dbReference type="FunFam" id="3.90.1640.30:FF:000001">
    <property type="entry name" value="Single-stranded-DNA-specific exonuclease RecJ"/>
    <property type="match status" value="1"/>
</dbReference>
<dbReference type="PANTHER" id="PTHR30255">
    <property type="entry name" value="SINGLE-STRANDED-DNA-SPECIFIC EXONUCLEASE RECJ"/>
    <property type="match status" value="1"/>
</dbReference>
<comment type="similarity">
    <text evidence="1">Belongs to the RecJ family.</text>
</comment>
<dbReference type="InterPro" id="IPR003156">
    <property type="entry name" value="DHHA1_dom"/>
</dbReference>
<evidence type="ECO:0000256" key="2">
    <source>
        <dbReference type="ARBA" id="ARBA00019841"/>
    </source>
</evidence>
<keyword evidence="3" id="KW-0540">Nuclease</keyword>
<dbReference type="Gene3D" id="3.10.310.30">
    <property type="match status" value="1"/>
</dbReference>
<dbReference type="InterPro" id="IPR041122">
    <property type="entry name" value="RecJ_OB"/>
</dbReference>
<evidence type="ECO:0000256" key="6">
    <source>
        <dbReference type="SAM" id="Coils"/>
    </source>
</evidence>
<keyword evidence="11" id="KW-1185">Reference proteome</keyword>
<name>A4BS57_9GAMM</name>
<dbReference type="Pfam" id="PF17768">
    <property type="entry name" value="RecJ_OB"/>
    <property type="match status" value="1"/>
</dbReference>
<evidence type="ECO:0000259" key="7">
    <source>
        <dbReference type="Pfam" id="PF01368"/>
    </source>
</evidence>
<dbReference type="Pfam" id="PF02272">
    <property type="entry name" value="DHHA1"/>
    <property type="match status" value="1"/>
</dbReference>
<feature type="coiled-coil region" evidence="6">
    <location>
        <begin position="302"/>
        <end position="329"/>
    </location>
</feature>
<feature type="domain" description="RecJ OB" evidence="9">
    <location>
        <begin position="457"/>
        <end position="561"/>
    </location>
</feature>
<comment type="caution">
    <text evidence="10">The sequence shown here is derived from an EMBL/GenBank/DDBJ whole genome shotgun (WGS) entry which is preliminary data.</text>
</comment>
<dbReference type="GO" id="GO:0006281">
    <property type="term" value="P:DNA repair"/>
    <property type="evidence" value="ECO:0007669"/>
    <property type="project" value="InterPro"/>
</dbReference>
<dbReference type="InterPro" id="IPR051673">
    <property type="entry name" value="SSDNA_exonuclease_RecJ"/>
</dbReference>